<dbReference type="GO" id="GO:0016787">
    <property type="term" value="F:hydrolase activity"/>
    <property type="evidence" value="ECO:0007669"/>
    <property type="project" value="UniProtKB-KW"/>
</dbReference>
<dbReference type="PANTHER" id="PTHR22930">
    <property type="match status" value="1"/>
</dbReference>
<dbReference type="Pfam" id="PF26138">
    <property type="entry name" value="DUF8040"/>
    <property type="match status" value="1"/>
</dbReference>
<dbReference type="GO" id="GO:0005634">
    <property type="term" value="C:nucleus"/>
    <property type="evidence" value="ECO:0007669"/>
    <property type="project" value="UniProtKB-SubCell"/>
</dbReference>
<dbReference type="GO" id="GO:0046872">
    <property type="term" value="F:metal ion binding"/>
    <property type="evidence" value="ECO:0007669"/>
    <property type="project" value="UniProtKB-KW"/>
</dbReference>
<reference evidence="10 11" key="1">
    <citation type="submission" date="2023-10" db="EMBL/GenBank/DDBJ databases">
        <title>Chromosome-scale genome assembly provides insights into flower coloration mechanisms of Canna indica.</title>
        <authorList>
            <person name="Li C."/>
        </authorList>
    </citation>
    <scope>NUCLEOTIDE SEQUENCE [LARGE SCALE GENOMIC DNA]</scope>
    <source>
        <tissue evidence="10">Flower</tissue>
    </source>
</reference>
<dbReference type="InterPro" id="IPR058353">
    <property type="entry name" value="DUF8040"/>
</dbReference>
<dbReference type="InterPro" id="IPR045249">
    <property type="entry name" value="HARBI1-like"/>
</dbReference>
<evidence type="ECO:0000256" key="5">
    <source>
        <dbReference type="ARBA" id="ARBA00022723"/>
    </source>
</evidence>
<dbReference type="EMBL" id="CP136898">
    <property type="protein sequence ID" value="WOL20446.1"/>
    <property type="molecule type" value="Genomic_DNA"/>
</dbReference>
<accession>A0AAQ3QT30</accession>
<dbReference type="GO" id="GO:0004518">
    <property type="term" value="F:nuclease activity"/>
    <property type="evidence" value="ECO:0007669"/>
    <property type="project" value="UniProtKB-KW"/>
</dbReference>
<organism evidence="10 11">
    <name type="scientific">Canna indica</name>
    <name type="common">Indian-shot</name>
    <dbReference type="NCBI Taxonomy" id="4628"/>
    <lineage>
        <taxon>Eukaryota</taxon>
        <taxon>Viridiplantae</taxon>
        <taxon>Streptophyta</taxon>
        <taxon>Embryophyta</taxon>
        <taxon>Tracheophyta</taxon>
        <taxon>Spermatophyta</taxon>
        <taxon>Magnoliopsida</taxon>
        <taxon>Liliopsida</taxon>
        <taxon>Zingiberales</taxon>
        <taxon>Cannaceae</taxon>
        <taxon>Canna</taxon>
    </lineage>
</organism>
<feature type="domain" description="DDE Tnp4" evidence="8">
    <location>
        <begin position="73"/>
        <end position="206"/>
    </location>
</feature>
<gene>
    <name evidence="10" type="ORF">Cni_G29251</name>
</gene>
<keyword evidence="6" id="KW-0378">Hydrolase</keyword>
<evidence type="ECO:0000259" key="9">
    <source>
        <dbReference type="Pfam" id="PF26138"/>
    </source>
</evidence>
<evidence type="ECO:0008006" key="12">
    <source>
        <dbReference type="Google" id="ProtNLM"/>
    </source>
</evidence>
<dbReference type="Proteomes" id="UP001327560">
    <property type="component" value="Chromosome 9"/>
</dbReference>
<keyword evidence="5" id="KW-0479">Metal-binding</keyword>
<comment type="subcellular location">
    <subcellularLocation>
        <location evidence="2">Nucleus</location>
    </subcellularLocation>
</comment>
<name>A0AAQ3QT30_9LILI</name>
<feature type="domain" description="DUF8040" evidence="9">
    <location>
        <begin position="2"/>
        <end position="41"/>
    </location>
</feature>
<keyword evidence="11" id="KW-1185">Reference proteome</keyword>
<evidence type="ECO:0000256" key="6">
    <source>
        <dbReference type="ARBA" id="ARBA00022801"/>
    </source>
</evidence>
<keyword evidence="7" id="KW-0539">Nucleus</keyword>
<proteinExistence type="inferred from homology"/>
<comment type="cofactor">
    <cofactor evidence="1">
        <name>a divalent metal cation</name>
        <dbReference type="ChEBI" id="CHEBI:60240"/>
    </cofactor>
</comment>
<evidence type="ECO:0000313" key="10">
    <source>
        <dbReference type="EMBL" id="WOL20446.1"/>
    </source>
</evidence>
<evidence type="ECO:0000256" key="1">
    <source>
        <dbReference type="ARBA" id="ARBA00001968"/>
    </source>
</evidence>
<dbReference type="AlphaFoldDB" id="A0AAQ3QT30"/>
<sequence length="206" mass="24228">MVAMFLHICAHHVKNRVIKRQFVRSGETINGQFNAVLNSIILCYEMLLKKPEPVPQNSTDYRWKWFKNCLGALDGTYVRCTVEDFEKPRYKTRKGEIAMNVLGVCSQDMQFIYILPGWEGSAADGRVLRDAISRPRGLKVPQGYYYLCDAGYTNGEGFLTPYRGQRYHLNNWRQNQQPRTPQEFYNYKHSYARNVIERFFGFLKMR</sequence>
<keyword evidence="4" id="KW-0540">Nuclease</keyword>
<dbReference type="PANTHER" id="PTHR22930:SF281">
    <property type="entry name" value="NUCLEASE"/>
    <property type="match status" value="1"/>
</dbReference>
<evidence type="ECO:0000256" key="7">
    <source>
        <dbReference type="ARBA" id="ARBA00023242"/>
    </source>
</evidence>
<comment type="similarity">
    <text evidence="3">Belongs to the HARBI1 family.</text>
</comment>
<dbReference type="Pfam" id="PF13359">
    <property type="entry name" value="DDE_Tnp_4"/>
    <property type="match status" value="1"/>
</dbReference>
<evidence type="ECO:0000256" key="3">
    <source>
        <dbReference type="ARBA" id="ARBA00006958"/>
    </source>
</evidence>
<evidence type="ECO:0000259" key="8">
    <source>
        <dbReference type="Pfam" id="PF13359"/>
    </source>
</evidence>
<evidence type="ECO:0000256" key="2">
    <source>
        <dbReference type="ARBA" id="ARBA00004123"/>
    </source>
</evidence>
<evidence type="ECO:0000313" key="11">
    <source>
        <dbReference type="Proteomes" id="UP001327560"/>
    </source>
</evidence>
<protein>
    <recommendedName>
        <fullName evidence="12">Transposase</fullName>
    </recommendedName>
</protein>
<dbReference type="InterPro" id="IPR027806">
    <property type="entry name" value="HARBI1_dom"/>
</dbReference>
<evidence type="ECO:0000256" key="4">
    <source>
        <dbReference type="ARBA" id="ARBA00022722"/>
    </source>
</evidence>